<evidence type="ECO:0000256" key="1">
    <source>
        <dbReference type="ARBA" id="ARBA00004651"/>
    </source>
</evidence>
<dbReference type="GO" id="GO:0016763">
    <property type="term" value="F:pentosyltransferase activity"/>
    <property type="evidence" value="ECO:0007669"/>
    <property type="project" value="TreeGrafter"/>
</dbReference>
<proteinExistence type="predicted"/>
<dbReference type="InterPro" id="IPR050297">
    <property type="entry name" value="LipidA_mod_glycosyltrf_83"/>
</dbReference>
<evidence type="ECO:0000313" key="9">
    <source>
        <dbReference type="EMBL" id="PIU73174.1"/>
    </source>
</evidence>
<keyword evidence="3" id="KW-0328">Glycosyltransferase</keyword>
<comment type="caution">
    <text evidence="9">The sequence shown here is derived from an EMBL/GenBank/DDBJ whole genome shotgun (WGS) entry which is preliminary data.</text>
</comment>
<feature type="transmembrane region" description="Helical" evidence="8">
    <location>
        <begin position="100"/>
        <end position="119"/>
    </location>
</feature>
<keyword evidence="6 8" id="KW-1133">Transmembrane helix</keyword>
<evidence type="ECO:0000256" key="6">
    <source>
        <dbReference type="ARBA" id="ARBA00022989"/>
    </source>
</evidence>
<keyword evidence="5 8" id="KW-0812">Transmembrane</keyword>
<feature type="transmembrane region" description="Helical" evidence="8">
    <location>
        <begin position="259"/>
        <end position="278"/>
    </location>
</feature>
<evidence type="ECO:0000256" key="4">
    <source>
        <dbReference type="ARBA" id="ARBA00022679"/>
    </source>
</evidence>
<evidence type="ECO:0008006" key="11">
    <source>
        <dbReference type="Google" id="ProtNLM"/>
    </source>
</evidence>
<feature type="transmembrane region" description="Helical" evidence="8">
    <location>
        <begin position="310"/>
        <end position="332"/>
    </location>
</feature>
<dbReference type="PANTHER" id="PTHR33908">
    <property type="entry name" value="MANNOSYLTRANSFERASE YKCB-RELATED"/>
    <property type="match status" value="1"/>
</dbReference>
<evidence type="ECO:0000256" key="2">
    <source>
        <dbReference type="ARBA" id="ARBA00022475"/>
    </source>
</evidence>
<dbReference type="EMBL" id="PEWA01000052">
    <property type="protein sequence ID" value="PIU73174.1"/>
    <property type="molecule type" value="Genomic_DNA"/>
</dbReference>
<feature type="transmembrane region" description="Helical" evidence="8">
    <location>
        <begin position="285"/>
        <end position="304"/>
    </location>
</feature>
<evidence type="ECO:0000256" key="8">
    <source>
        <dbReference type="SAM" id="Phobius"/>
    </source>
</evidence>
<protein>
    <recommendedName>
        <fullName evidence="11">Glycosyltransferase RgtA/B/C/D-like domain-containing protein</fullName>
    </recommendedName>
</protein>
<keyword evidence="2" id="KW-1003">Cell membrane</keyword>
<feature type="transmembrane region" description="Helical" evidence="8">
    <location>
        <begin position="339"/>
        <end position="357"/>
    </location>
</feature>
<feature type="transmembrane region" description="Helical" evidence="8">
    <location>
        <begin position="159"/>
        <end position="176"/>
    </location>
</feature>
<keyword evidence="4" id="KW-0808">Transferase</keyword>
<accession>A0A2M7ARD0</accession>
<dbReference type="GO" id="GO:0009103">
    <property type="term" value="P:lipopolysaccharide biosynthetic process"/>
    <property type="evidence" value="ECO:0007669"/>
    <property type="project" value="UniProtKB-ARBA"/>
</dbReference>
<sequence length="461" mass="53426">MADWHSYRQVDTASVTKNFLNNGVNLLIPTYHNLSPDQSGLDNPQGLRMVEFPLYNLMSWFTIKLTGLSVDIASRLTSIVLSLFSSLFIFIFVFSLTSKFTPAFLAMLSFLLLPFNIYYSRTILPENAAVFFMTLSLVLFRFHPILSSIFLSLSALCKPFTLLLTLPIFIFLFFRFKKTKNINKLLKIIVFSLISLVPLFLWRHWIQAFPEGIPASAWLLNFSDKRIFPEWYRGYHVDFLNQILILRPYWWRWLILERISLLILGAFGLIPVTLGLFYQKFNINVINFLGFIGIFLYFVFVPGGNIQHDYYQILIIPFISISLGCGFYYLLYFTLPAKFLSLCLILIISAFSLFFSAEKILPYYQINRPEIVSAGKKVDELTPKNSIIIAPYLGDTALLYQCNRPGFPIEIYDIAKTKKLFPNQPLYLVSVNFDSYTNQLIKLYPALFKSDQFIILDLQND</sequence>
<evidence type="ECO:0000256" key="5">
    <source>
        <dbReference type="ARBA" id="ARBA00022692"/>
    </source>
</evidence>
<evidence type="ECO:0000256" key="3">
    <source>
        <dbReference type="ARBA" id="ARBA00022676"/>
    </source>
</evidence>
<dbReference type="GO" id="GO:0005886">
    <property type="term" value="C:plasma membrane"/>
    <property type="evidence" value="ECO:0007669"/>
    <property type="project" value="UniProtKB-SubCell"/>
</dbReference>
<feature type="transmembrane region" description="Helical" evidence="8">
    <location>
        <begin position="188"/>
        <end position="206"/>
    </location>
</feature>
<feature type="transmembrane region" description="Helical" evidence="8">
    <location>
        <begin position="72"/>
        <end position="94"/>
    </location>
</feature>
<keyword evidence="7 8" id="KW-0472">Membrane</keyword>
<name>A0A2M7ARD0_9BACT</name>
<dbReference type="Proteomes" id="UP000231407">
    <property type="component" value="Unassembled WGS sequence"/>
</dbReference>
<dbReference type="PANTHER" id="PTHR33908:SF11">
    <property type="entry name" value="MEMBRANE PROTEIN"/>
    <property type="match status" value="1"/>
</dbReference>
<evidence type="ECO:0000256" key="7">
    <source>
        <dbReference type="ARBA" id="ARBA00023136"/>
    </source>
</evidence>
<comment type="subcellular location">
    <subcellularLocation>
        <location evidence="1">Cell membrane</location>
        <topology evidence="1">Multi-pass membrane protein</topology>
    </subcellularLocation>
</comment>
<reference evidence="10" key="1">
    <citation type="submission" date="2017-09" db="EMBL/GenBank/DDBJ databases">
        <title>Depth-based differentiation of microbial function through sediment-hosted aquifers and enrichment of novel symbionts in the deep terrestrial subsurface.</title>
        <authorList>
            <person name="Probst A.J."/>
            <person name="Ladd B."/>
            <person name="Jarett J.K."/>
            <person name="Geller-Mcgrath D.E."/>
            <person name="Sieber C.M.K."/>
            <person name="Emerson J.B."/>
            <person name="Anantharaman K."/>
            <person name="Thomas B.C."/>
            <person name="Malmstrom R."/>
            <person name="Stieglmeier M."/>
            <person name="Klingl A."/>
            <person name="Woyke T."/>
            <person name="Ryan C.M."/>
            <person name="Banfield J.F."/>
        </authorList>
    </citation>
    <scope>NUCLEOTIDE SEQUENCE [LARGE SCALE GENOMIC DNA]</scope>
</reference>
<evidence type="ECO:0000313" key="10">
    <source>
        <dbReference type="Proteomes" id="UP000231407"/>
    </source>
</evidence>
<feature type="transmembrane region" description="Helical" evidence="8">
    <location>
        <begin position="131"/>
        <end position="153"/>
    </location>
</feature>
<dbReference type="AlphaFoldDB" id="A0A2M7ARD0"/>
<organism evidence="9 10">
    <name type="scientific">Candidatus Shapirobacteria bacterium CG06_land_8_20_14_3_00_40_12</name>
    <dbReference type="NCBI Taxonomy" id="1974881"/>
    <lineage>
        <taxon>Bacteria</taxon>
        <taxon>Candidatus Shapironibacteriota</taxon>
    </lineage>
</organism>
<gene>
    <name evidence="9" type="ORF">COS78_03830</name>
</gene>